<reference evidence="2" key="1">
    <citation type="submission" date="2017-01" db="EMBL/GenBank/DDBJ databases">
        <authorList>
            <person name="Wang Y."/>
            <person name="White M."/>
            <person name="Kvist S."/>
            <person name="Moncalvo J.-M."/>
        </authorList>
    </citation>
    <scope>NUCLEOTIDE SEQUENCE [LARGE SCALE GENOMIC DNA]</scope>
    <source>
        <strain evidence="2">ID-206-W2</strain>
    </source>
</reference>
<dbReference type="Proteomes" id="UP000187429">
    <property type="component" value="Unassembled WGS sequence"/>
</dbReference>
<name>A0A1R1X4W2_9FUNG</name>
<dbReference type="AlphaFoldDB" id="A0A1R1X4W2"/>
<evidence type="ECO:0000313" key="2">
    <source>
        <dbReference type="Proteomes" id="UP000187429"/>
    </source>
</evidence>
<keyword evidence="2" id="KW-1185">Reference proteome</keyword>
<dbReference type="EMBL" id="LSSM01006955">
    <property type="protein sequence ID" value="OMJ09662.1"/>
    <property type="molecule type" value="Genomic_DNA"/>
</dbReference>
<organism evidence="1 2">
    <name type="scientific">Smittium culicis</name>
    <dbReference type="NCBI Taxonomy" id="133412"/>
    <lineage>
        <taxon>Eukaryota</taxon>
        <taxon>Fungi</taxon>
        <taxon>Fungi incertae sedis</taxon>
        <taxon>Zoopagomycota</taxon>
        <taxon>Kickxellomycotina</taxon>
        <taxon>Harpellomycetes</taxon>
        <taxon>Harpellales</taxon>
        <taxon>Legeriomycetaceae</taxon>
        <taxon>Smittium</taxon>
    </lineage>
</organism>
<proteinExistence type="predicted"/>
<accession>A0A1R1X4W2</accession>
<sequence length="136" mass="15309">MFKLLTATRFTAGSRSLYTQAALLEGKKGFFGRIFGKEKKEEPVSDLAESESVPETQIEDQMDFISESSEFELATAKKVPQPSYLPVELVESELEPLIKDLFKGVEDWRNCDISKTEIKEKVRSFLITNIGIAIAL</sequence>
<protein>
    <submittedName>
        <fullName evidence="1">Uncharacterized protein</fullName>
    </submittedName>
</protein>
<evidence type="ECO:0000313" key="1">
    <source>
        <dbReference type="EMBL" id="OMJ09662.1"/>
    </source>
</evidence>
<gene>
    <name evidence="1" type="ORF">AYI69_g10565</name>
</gene>
<comment type="caution">
    <text evidence="1">The sequence shown here is derived from an EMBL/GenBank/DDBJ whole genome shotgun (WGS) entry which is preliminary data.</text>
</comment>